<organism evidence="6 7">
    <name type="scientific">Rozella allomycis (strain CSF55)</name>
    <dbReference type="NCBI Taxonomy" id="988480"/>
    <lineage>
        <taxon>Eukaryota</taxon>
        <taxon>Fungi</taxon>
        <taxon>Fungi incertae sedis</taxon>
        <taxon>Cryptomycota</taxon>
        <taxon>Cryptomycota incertae sedis</taxon>
        <taxon>Rozella</taxon>
    </lineage>
</organism>
<keyword evidence="7" id="KW-1185">Reference proteome</keyword>
<evidence type="ECO:0000313" key="7">
    <source>
        <dbReference type="Proteomes" id="UP000030755"/>
    </source>
</evidence>
<dbReference type="GO" id="GO:0097268">
    <property type="term" value="C:cytoophidium"/>
    <property type="evidence" value="ECO:0007669"/>
    <property type="project" value="EnsemblFungi"/>
</dbReference>
<feature type="binding site" evidence="4">
    <location>
        <position position="116"/>
    </location>
    <ligand>
        <name>pyridoxal 5'-phosphate</name>
        <dbReference type="ChEBI" id="CHEBI:597326"/>
    </ligand>
</feature>
<dbReference type="SUPFAM" id="SSF53383">
    <property type="entry name" value="PLP-dependent transferases"/>
    <property type="match status" value="1"/>
</dbReference>
<keyword evidence="4 5" id="KW-0963">Cytoplasm</keyword>
<dbReference type="GO" id="GO:0016740">
    <property type="term" value="F:transferase activity"/>
    <property type="evidence" value="ECO:0007669"/>
    <property type="project" value="UniProtKB-KW"/>
</dbReference>
<name>A0A075AVW5_ROZAC</name>
<dbReference type="GO" id="GO:0005737">
    <property type="term" value="C:cytoplasm"/>
    <property type="evidence" value="ECO:0007669"/>
    <property type="project" value="UniProtKB-SubCell"/>
</dbReference>
<feature type="binding site" evidence="4">
    <location>
        <position position="242"/>
    </location>
    <ligand>
        <name>pyridoxal 5'-phosphate</name>
        <dbReference type="ChEBI" id="CHEBI:597326"/>
    </ligand>
</feature>
<dbReference type="GO" id="GO:0043420">
    <property type="term" value="P:anthranilate metabolic process"/>
    <property type="evidence" value="ECO:0007669"/>
    <property type="project" value="UniProtKB-UniRule"/>
</dbReference>
<keyword evidence="6" id="KW-0808">Transferase</keyword>
<dbReference type="Proteomes" id="UP000030755">
    <property type="component" value="Unassembled WGS sequence"/>
</dbReference>
<dbReference type="InterPro" id="IPR015421">
    <property type="entry name" value="PyrdxlP-dep_Trfase_major"/>
</dbReference>
<evidence type="ECO:0000313" key="6">
    <source>
        <dbReference type="EMBL" id="EPZ32857.1"/>
    </source>
</evidence>
<comment type="cofactor">
    <cofactor evidence="4 5">
        <name>pyridoxal 5'-phosphate</name>
        <dbReference type="ChEBI" id="CHEBI:597326"/>
    </cofactor>
</comment>
<protein>
    <recommendedName>
        <fullName evidence="4 5">Kynureninase</fullName>
        <ecNumber evidence="4 5">3.7.1.3</ecNumber>
    </recommendedName>
    <alternativeName>
        <fullName evidence="4">Biosynthesis of nicotinic acid protein 5</fullName>
    </alternativeName>
    <alternativeName>
        <fullName evidence="4">L-kynurenine hydrolase</fullName>
    </alternativeName>
</protein>
<dbReference type="HAMAP" id="MF_01970">
    <property type="entry name" value="Kynureninase"/>
    <property type="match status" value="1"/>
</dbReference>
<feature type="modified residue" description="N6-(pyridoxal phosphate)lysine" evidence="4">
    <location>
        <position position="265"/>
    </location>
</feature>
<gene>
    <name evidence="4" type="primary">BNA5</name>
    <name evidence="6" type="ORF">O9G_004300</name>
</gene>
<dbReference type="InterPro" id="IPR015422">
    <property type="entry name" value="PyrdxlP-dep_Trfase_small"/>
</dbReference>
<dbReference type="GO" id="GO:0030429">
    <property type="term" value="F:kynureninase activity"/>
    <property type="evidence" value="ECO:0007669"/>
    <property type="project" value="UniProtKB-UniRule"/>
</dbReference>
<dbReference type="FunFam" id="3.40.640.10:FF:000031">
    <property type="entry name" value="Kynureninase"/>
    <property type="match status" value="1"/>
</dbReference>
<keyword evidence="1 4" id="KW-0662">Pyridine nucleotide biosynthesis</keyword>
<dbReference type="Pfam" id="PF22580">
    <property type="entry name" value="KYNU_C"/>
    <property type="match status" value="1"/>
</dbReference>
<keyword evidence="2 4" id="KW-0378">Hydrolase</keyword>
<dbReference type="OMA" id="LPGWNSH"/>
<feature type="binding site" evidence="4">
    <location>
        <position position="239"/>
    </location>
    <ligand>
        <name>pyridoxal 5'-phosphate</name>
        <dbReference type="ChEBI" id="CHEBI:597326"/>
    </ligand>
</feature>
<feature type="binding site" evidence="4">
    <location>
        <begin position="144"/>
        <end position="147"/>
    </location>
    <ligand>
        <name>pyridoxal 5'-phosphate</name>
        <dbReference type="ChEBI" id="CHEBI:597326"/>
    </ligand>
</feature>
<proteinExistence type="inferred from homology"/>
<dbReference type="GO" id="GO:0097053">
    <property type="term" value="P:L-kynurenine catabolic process"/>
    <property type="evidence" value="ECO:0007669"/>
    <property type="project" value="UniProtKB-UniRule"/>
</dbReference>
<dbReference type="PANTHER" id="PTHR14084">
    <property type="entry name" value="KYNURENINASE"/>
    <property type="match status" value="1"/>
</dbReference>
<dbReference type="HOGENOM" id="CLU_003433_4_0_1"/>
<comment type="similarity">
    <text evidence="4 5">Belongs to the kynureninase family.</text>
</comment>
<evidence type="ECO:0000256" key="1">
    <source>
        <dbReference type="ARBA" id="ARBA00022642"/>
    </source>
</evidence>
<comment type="catalytic activity">
    <reaction evidence="4 5">
        <text>L-kynurenine + H2O = anthranilate + L-alanine + H(+)</text>
        <dbReference type="Rhea" id="RHEA:16813"/>
        <dbReference type="ChEBI" id="CHEBI:15377"/>
        <dbReference type="ChEBI" id="CHEBI:15378"/>
        <dbReference type="ChEBI" id="CHEBI:16567"/>
        <dbReference type="ChEBI" id="CHEBI:57959"/>
        <dbReference type="ChEBI" id="CHEBI:57972"/>
        <dbReference type="EC" id="3.7.1.3"/>
    </reaction>
</comment>
<evidence type="ECO:0000256" key="2">
    <source>
        <dbReference type="ARBA" id="ARBA00022801"/>
    </source>
</evidence>
<dbReference type="InterPro" id="IPR010111">
    <property type="entry name" value="Kynureninase"/>
</dbReference>
<dbReference type="AlphaFoldDB" id="A0A075AVW5"/>
<feature type="binding site" evidence="4">
    <location>
        <position position="322"/>
    </location>
    <ligand>
        <name>pyridoxal 5'-phosphate</name>
        <dbReference type="ChEBI" id="CHEBI:597326"/>
    </ligand>
</feature>
<dbReference type="GO" id="GO:0030170">
    <property type="term" value="F:pyridoxal phosphate binding"/>
    <property type="evidence" value="ECO:0007669"/>
    <property type="project" value="UniProtKB-UniRule"/>
</dbReference>
<comment type="subunit">
    <text evidence="4 5">Homodimer.</text>
</comment>
<dbReference type="EMBL" id="KE561104">
    <property type="protein sequence ID" value="EPZ32857.1"/>
    <property type="molecule type" value="Genomic_DNA"/>
</dbReference>
<comment type="function">
    <text evidence="4 5">Catalyzes the cleavage of L-kynurenine (L-Kyn) and L-3-hydroxykynurenine (L-3OHKyn) into anthranilic acid (AA) and 3-hydroxyanthranilic acid (3-OHAA), respectively.</text>
</comment>
<comment type="catalytic activity">
    <reaction evidence="5">
        <text>3-hydroxy-L-kynurenine + H2O = 3-hydroxyanthranilate + L-alanine + H(+)</text>
        <dbReference type="Rhea" id="RHEA:25143"/>
        <dbReference type="ChEBI" id="CHEBI:15377"/>
        <dbReference type="ChEBI" id="CHEBI:15378"/>
        <dbReference type="ChEBI" id="CHEBI:36559"/>
        <dbReference type="ChEBI" id="CHEBI:57972"/>
        <dbReference type="ChEBI" id="CHEBI:58125"/>
        <dbReference type="EC" id="3.7.1.3"/>
    </reaction>
</comment>
<feature type="binding site" evidence="4">
    <location>
        <position position="200"/>
    </location>
    <ligand>
        <name>pyridoxal 5'-phosphate</name>
        <dbReference type="ChEBI" id="CHEBI:597326"/>
    </ligand>
</feature>
<dbReference type="Gene3D" id="3.40.640.10">
    <property type="entry name" value="Type I PLP-dependent aspartate aminotransferase-like (Major domain)"/>
    <property type="match status" value="1"/>
</dbReference>
<comment type="subcellular location">
    <subcellularLocation>
        <location evidence="4 5">Cytoplasm</location>
    </subcellularLocation>
</comment>
<comment type="pathway">
    <text evidence="4 5">Amino-acid degradation; L-kynurenine degradation; L-alanine and anthranilate from L-kynurenine: step 1/1.</text>
</comment>
<evidence type="ECO:0000256" key="4">
    <source>
        <dbReference type="HAMAP-Rule" id="MF_03017"/>
    </source>
</evidence>
<feature type="binding site" evidence="4">
    <location>
        <position position="117"/>
    </location>
    <ligand>
        <name>pyridoxal 5'-phosphate</name>
        <dbReference type="ChEBI" id="CHEBI:597326"/>
    </ligand>
</feature>
<feature type="binding site" evidence="4">
    <location>
        <position position="264"/>
    </location>
    <ligand>
        <name>pyridoxal 5'-phosphate</name>
        <dbReference type="ChEBI" id="CHEBI:597326"/>
    </ligand>
</feature>
<dbReference type="EC" id="3.7.1.3" evidence="4 5"/>
<evidence type="ECO:0000256" key="5">
    <source>
        <dbReference type="PIRNR" id="PIRNR038800"/>
    </source>
</evidence>
<dbReference type="STRING" id="988480.A0A075AVW5"/>
<comment type="pathway">
    <text evidence="4 5">Cofactor biosynthesis; NAD(+) biosynthesis; quinolinate from L-kynurenine: step 2/3.</text>
</comment>
<keyword evidence="3 4" id="KW-0663">Pyridoxal phosphate</keyword>
<dbReference type="InterPro" id="IPR015424">
    <property type="entry name" value="PyrdxlP-dep_Trfase"/>
</dbReference>
<evidence type="ECO:0000256" key="3">
    <source>
        <dbReference type="ARBA" id="ARBA00022898"/>
    </source>
</evidence>
<reference evidence="6 7" key="1">
    <citation type="journal article" date="2013" name="Curr. Biol.">
        <title>Shared signatures of parasitism and phylogenomics unite Cryptomycota and microsporidia.</title>
        <authorList>
            <person name="James T.Y."/>
            <person name="Pelin A."/>
            <person name="Bonen L."/>
            <person name="Ahrendt S."/>
            <person name="Sain D."/>
            <person name="Corradi N."/>
            <person name="Stajich J.E."/>
        </authorList>
    </citation>
    <scope>NUCLEOTIDE SEQUENCE [LARGE SCALE GENOMIC DNA]</scope>
    <source>
        <strain evidence="6 7">CSF55</strain>
    </source>
</reference>
<dbReference type="GO" id="GO:0019441">
    <property type="term" value="P:L-tryptophan catabolic process to kynurenine"/>
    <property type="evidence" value="ECO:0007669"/>
    <property type="project" value="TreeGrafter"/>
</dbReference>
<dbReference type="PANTHER" id="PTHR14084:SF0">
    <property type="entry name" value="KYNURENINASE"/>
    <property type="match status" value="1"/>
</dbReference>
<dbReference type="GO" id="GO:0034354">
    <property type="term" value="P:'de novo' NAD+ biosynthetic process from L-tryptophan"/>
    <property type="evidence" value="ECO:0007669"/>
    <property type="project" value="UniProtKB-UniRule"/>
</dbReference>
<dbReference type="UniPathway" id="UPA00334">
    <property type="reaction ID" value="UER00455"/>
</dbReference>
<dbReference type="GO" id="GO:0019805">
    <property type="term" value="P:quinolinate biosynthetic process"/>
    <property type="evidence" value="ECO:0007669"/>
    <property type="project" value="UniProtKB-UniRule"/>
</dbReference>
<dbReference type="NCBIfam" id="TIGR01814">
    <property type="entry name" value="kynureninase"/>
    <property type="match status" value="1"/>
</dbReference>
<dbReference type="Gene3D" id="3.90.1150.10">
    <property type="entry name" value="Aspartate Aminotransferase, domain 1"/>
    <property type="match status" value="1"/>
</dbReference>
<dbReference type="OrthoDB" id="5978656at2759"/>
<accession>A0A075AVW5</accession>
<feature type="binding site" evidence="4">
    <location>
        <position position="294"/>
    </location>
    <ligand>
        <name>pyridoxal 5'-phosphate</name>
        <dbReference type="ChEBI" id="CHEBI:597326"/>
    </ligand>
</feature>
<sequence length="442" mass="50700">MTKEFVAADVLHEYAVRFRIALTSSDFANFLDKMDPMKHLKEEFYIPCNDNGVYLSGNSLGLQPKNLERIILEELYVWKMSHDFGRPWVSMSDICLEQLSYILGCSISEIAVMNSLTCNLHLLMVSFYNPTKERYKILIESPSFPSDYCAIESQIRFHDLNPSECIIQLKPRANEYVLRHEDIIDCIEKHGDQISLILFSGINYYTGQLFDIKEITDAAHKKVILTFFSMILGCIAGFDLAHCVGNVSLFLHEWNVDFAAWCSYKYLNSGPGGISGIFVHQKHDHRPLKRLSGWWGHDKNHRFNMDNELRPTIGAGGYQLSNPCVLSIGCLYASMQVFKKTTMSEICTKHLLMSSFLRLLIEEYKLPLKIITPVKDSERGSQLSLLVETTDIDKLHDFLKSENITCDVRKPNVIRVAPSAFYNTFADCFYFAGTLNKYFNQF</sequence>
<dbReference type="PIRSF" id="PIRSF038800">
    <property type="entry name" value="KYNU"/>
    <property type="match status" value="1"/>
</dbReference>
<dbReference type="UniPathway" id="UPA00253">
    <property type="reaction ID" value="UER00329"/>
</dbReference>